<gene>
    <name evidence="2" type="primary">flgL</name>
    <name evidence="2" type="ORF">U7230_02405</name>
</gene>
<organism evidence="2 3">
    <name type="scientific">Carboxydichorda subterranea</name>
    <dbReference type="NCBI Taxonomy" id="3109565"/>
    <lineage>
        <taxon>Bacteria</taxon>
        <taxon>Bacillati</taxon>
        <taxon>Bacillota</taxon>
        <taxon>Limnochordia</taxon>
        <taxon>Limnochordales</taxon>
        <taxon>Geochordaceae</taxon>
        <taxon>Carboxydichorda</taxon>
    </lineage>
</organism>
<sequence>MRISSRTLVDHVLVNLQRNYARLDRLQQQLSSGKRVSFPSDDPASATTAMRLHTAVLDNQQYIKNTDAAIGWLETTDAALQDIVSALHSAREITIAGARSDLPDDARRAYAEKMDQLIRHVVQAANASHDGRYVFAGTKTDTKPYDVTDNDKDGFVDDVTFAGNGGEFAYEVGPGVKQTVNVPGTFAFGHGVPTPVPGSISGGLFRALITIRDDLANGNVSNLSGQDLQDLDAALDGVLQALDRVGARQEGFQLIQQRLQGQDVNLQDLLSKAEDLDVPKAIMDLQMQENVYRLALASGARIIQPTLLDFLK</sequence>
<dbReference type="InterPro" id="IPR001492">
    <property type="entry name" value="Flagellin"/>
</dbReference>
<dbReference type="InterPro" id="IPR013384">
    <property type="entry name" value="Flagell_FlgL"/>
</dbReference>
<keyword evidence="2" id="KW-0966">Cell projection</keyword>
<dbReference type="EMBL" id="CP141615">
    <property type="protein sequence ID" value="WRP17883.1"/>
    <property type="molecule type" value="Genomic_DNA"/>
</dbReference>
<dbReference type="SUPFAM" id="SSF64518">
    <property type="entry name" value="Phase 1 flagellin"/>
    <property type="match status" value="1"/>
</dbReference>
<keyword evidence="3" id="KW-1185">Reference proteome</keyword>
<protein>
    <submittedName>
        <fullName evidence="2">Flagellar hook-associated protein FlgL</fullName>
    </submittedName>
</protein>
<evidence type="ECO:0000313" key="3">
    <source>
        <dbReference type="Proteomes" id="UP001332192"/>
    </source>
</evidence>
<accession>A0ABZ1BZ60</accession>
<dbReference type="RefSeq" id="WP_324717154.1">
    <property type="nucleotide sequence ID" value="NZ_CP141615.1"/>
</dbReference>
<keyword evidence="2" id="KW-0969">Cilium</keyword>
<proteinExistence type="predicted"/>
<feature type="domain" description="Flagellin N-terminal" evidence="1">
    <location>
        <begin position="12"/>
        <end position="140"/>
    </location>
</feature>
<dbReference type="PANTHER" id="PTHR42792">
    <property type="entry name" value="FLAGELLIN"/>
    <property type="match status" value="1"/>
</dbReference>
<keyword evidence="2" id="KW-0282">Flagellum</keyword>
<dbReference type="Proteomes" id="UP001332192">
    <property type="component" value="Chromosome"/>
</dbReference>
<evidence type="ECO:0000313" key="2">
    <source>
        <dbReference type="EMBL" id="WRP17883.1"/>
    </source>
</evidence>
<dbReference type="NCBIfam" id="TIGR02550">
    <property type="entry name" value="flagell_flgL"/>
    <property type="match status" value="1"/>
</dbReference>
<name>A0ABZ1BZ60_9FIRM</name>
<evidence type="ECO:0000259" key="1">
    <source>
        <dbReference type="Pfam" id="PF00669"/>
    </source>
</evidence>
<reference evidence="2 3" key="1">
    <citation type="journal article" date="2024" name="Front. Microbiol.">
        <title>Novel thermophilic genera Geochorda gen. nov. and Carboxydochorda gen. nov. from the deep terrestrial subsurface reveal the ecophysiological diversity in the class Limnochordia.</title>
        <authorList>
            <person name="Karnachuk O.V."/>
            <person name="Lukina A.P."/>
            <person name="Avakyan M.R."/>
            <person name="Kadnikov V.V."/>
            <person name="Begmatov S."/>
            <person name="Beletsky A.V."/>
            <person name="Vlasova K.G."/>
            <person name="Novikov A.A."/>
            <person name="Shcherbakova V.A."/>
            <person name="Mardanov A.V."/>
            <person name="Ravin N.V."/>
        </authorList>
    </citation>
    <scope>NUCLEOTIDE SEQUENCE [LARGE SCALE GENOMIC DNA]</scope>
    <source>
        <strain evidence="2 3">L945</strain>
    </source>
</reference>
<dbReference type="Pfam" id="PF00669">
    <property type="entry name" value="Flagellin_N"/>
    <property type="match status" value="1"/>
</dbReference>
<dbReference type="Gene3D" id="1.20.1330.10">
    <property type="entry name" value="f41 fragment of flagellin, N-terminal domain"/>
    <property type="match status" value="1"/>
</dbReference>
<dbReference type="InterPro" id="IPR001029">
    <property type="entry name" value="Flagellin_N"/>
</dbReference>
<dbReference type="PANTHER" id="PTHR42792:SF1">
    <property type="entry name" value="FLAGELLAR HOOK-ASSOCIATED PROTEIN 3"/>
    <property type="match status" value="1"/>
</dbReference>